<feature type="transmembrane region" description="Helical" evidence="8">
    <location>
        <begin position="116"/>
        <end position="135"/>
    </location>
</feature>
<dbReference type="SMART" id="SM00014">
    <property type="entry name" value="acidPPc"/>
    <property type="match status" value="1"/>
</dbReference>
<dbReference type="RefSeq" id="WP_147984653.1">
    <property type="nucleotide sequence ID" value="NZ_RDBM01000037.1"/>
</dbReference>
<feature type="region of interest" description="Disordered" evidence="7">
    <location>
        <begin position="213"/>
        <end position="243"/>
    </location>
</feature>
<dbReference type="GO" id="GO:0016787">
    <property type="term" value="F:hydrolase activity"/>
    <property type="evidence" value="ECO:0007669"/>
    <property type="project" value="UniProtKB-KW"/>
</dbReference>
<evidence type="ECO:0000313" key="10">
    <source>
        <dbReference type="EMBL" id="TXS23439.1"/>
    </source>
</evidence>
<dbReference type="EMBL" id="RDBM01000037">
    <property type="protein sequence ID" value="TXS23439.1"/>
    <property type="molecule type" value="Genomic_DNA"/>
</dbReference>
<dbReference type="SUPFAM" id="SSF48317">
    <property type="entry name" value="Acid phosphatase/Vanadium-dependent haloperoxidase"/>
    <property type="match status" value="1"/>
</dbReference>
<dbReference type="Gene3D" id="1.20.144.10">
    <property type="entry name" value="Phosphatidic acid phosphatase type 2/haloperoxidase"/>
    <property type="match status" value="1"/>
</dbReference>
<feature type="domain" description="Phosphatidic acid phosphatase type 2/haloperoxidase" evidence="9">
    <location>
        <begin position="70"/>
        <end position="181"/>
    </location>
</feature>
<organism evidence="10">
    <name type="scientific">Streptomyces sp. gb1(2016)</name>
    <dbReference type="NCBI Taxonomy" id="1828321"/>
    <lineage>
        <taxon>Bacteria</taxon>
        <taxon>Bacillati</taxon>
        <taxon>Actinomycetota</taxon>
        <taxon>Actinomycetes</taxon>
        <taxon>Kitasatosporales</taxon>
        <taxon>Streptomycetaceae</taxon>
        <taxon>Streptomyces</taxon>
    </lineage>
</organism>
<name>A0A652KIB5_9ACTN</name>
<dbReference type="Pfam" id="PF01569">
    <property type="entry name" value="PAP2"/>
    <property type="match status" value="1"/>
</dbReference>
<evidence type="ECO:0000259" key="9">
    <source>
        <dbReference type="SMART" id="SM00014"/>
    </source>
</evidence>
<keyword evidence="4" id="KW-0378">Hydrolase</keyword>
<protein>
    <submittedName>
        <fullName evidence="10">Phosphatase PAP2 family protein</fullName>
    </submittedName>
</protein>
<evidence type="ECO:0000256" key="8">
    <source>
        <dbReference type="SAM" id="Phobius"/>
    </source>
</evidence>
<feature type="transmembrane region" description="Helical" evidence="8">
    <location>
        <begin position="36"/>
        <end position="55"/>
    </location>
</feature>
<dbReference type="AlphaFoldDB" id="A0A652KIB5"/>
<comment type="caution">
    <text evidence="10">The sequence shown here is derived from an EMBL/GenBank/DDBJ whole genome shotgun (WGS) entry which is preliminary data.</text>
</comment>
<evidence type="ECO:0000256" key="3">
    <source>
        <dbReference type="ARBA" id="ARBA00022692"/>
    </source>
</evidence>
<evidence type="ECO:0000256" key="1">
    <source>
        <dbReference type="ARBA" id="ARBA00004651"/>
    </source>
</evidence>
<evidence type="ECO:0000256" key="7">
    <source>
        <dbReference type="SAM" id="MobiDB-lite"/>
    </source>
</evidence>
<proteinExistence type="predicted"/>
<gene>
    <name evidence="10" type="ORF">EAO74_22805</name>
</gene>
<accession>A0A652KIB5</accession>
<reference evidence="10" key="1">
    <citation type="submission" date="2018-10" db="EMBL/GenBank/DDBJ databases">
        <authorList>
            <person name="Hariharan J."/>
            <person name="Choudoir M.J."/>
            <person name="Diebold P."/>
            <person name="Panke-Buisse K."/>
            <person name="Campbell A.N."/>
            <person name="Buckley D.H."/>
        </authorList>
    </citation>
    <scope>NUCLEOTIDE SEQUENCE</scope>
    <source>
        <strain evidence="10">Gb1</strain>
    </source>
</reference>
<keyword evidence="2" id="KW-1003">Cell membrane</keyword>
<dbReference type="InterPro" id="IPR000326">
    <property type="entry name" value="PAP2/HPO"/>
</dbReference>
<feature type="transmembrane region" description="Helical" evidence="8">
    <location>
        <begin position="170"/>
        <end position="196"/>
    </location>
</feature>
<dbReference type="GO" id="GO:0005886">
    <property type="term" value="C:plasma membrane"/>
    <property type="evidence" value="ECO:0007669"/>
    <property type="project" value="UniProtKB-SubCell"/>
</dbReference>
<keyword evidence="3 8" id="KW-0812">Transmembrane</keyword>
<sequence>MAGLALDGSNPDVSLLYDINGLAKAAPTWFDRVMEFVGEFGIMFGMVLAVLWCWWSVRRRGTTEDSVTAVAGLVWAPLAAGIALLINIPIRGFVERPRPFFDHKGLEVLVAGKTDFSFVSDHATMAMAIAVGLFVANRKFGLVAIGLALLEGFCRVYMGVHYPTDVVGGFALGTAVALLLAPLAMMLLTPLVGAVARAGTVGRLVRSRTVVASADGRGDAQGIPEPSPGSGRGGSPGERDLAA</sequence>
<evidence type="ECO:0000256" key="6">
    <source>
        <dbReference type="ARBA" id="ARBA00023136"/>
    </source>
</evidence>
<keyword evidence="5 8" id="KW-1133">Transmembrane helix</keyword>
<dbReference type="PANTHER" id="PTHR14969">
    <property type="entry name" value="SPHINGOSINE-1-PHOSPHATE PHOSPHOHYDROLASE"/>
    <property type="match status" value="1"/>
</dbReference>
<evidence type="ECO:0000256" key="2">
    <source>
        <dbReference type="ARBA" id="ARBA00022475"/>
    </source>
</evidence>
<feature type="transmembrane region" description="Helical" evidence="8">
    <location>
        <begin position="140"/>
        <end position="158"/>
    </location>
</feature>
<comment type="subcellular location">
    <subcellularLocation>
        <location evidence="1">Cell membrane</location>
        <topology evidence="1">Multi-pass membrane protein</topology>
    </subcellularLocation>
</comment>
<feature type="transmembrane region" description="Helical" evidence="8">
    <location>
        <begin position="67"/>
        <end position="90"/>
    </location>
</feature>
<evidence type="ECO:0000256" key="4">
    <source>
        <dbReference type="ARBA" id="ARBA00022801"/>
    </source>
</evidence>
<keyword evidence="6 8" id="KW-0472">Membrane</keyword>
<evidence type="ECO:0000256" key="5">
    <source>
        <dbReference type="ARBA" id="ARBA00022989"/>
    </source>
</evidence>
<dbReference type="InterPro" id="IPR036938">
    <property type="entry name" value="PAP2/HPO_sf"/>
</dbReference>
<dbReference type="PANTHER" id="PTHR14969:SF62">
    <property type="entry name" value="DECAPRENYLPHOSPHORYL-5-PHOSPHORIBOSE PHOSPHATASE RV3807C-RELATED"/>
    <property type="match status" value="1"/>
</dbReference>